<reference evidence="9" key="1">
    <citation type="submission" date="2023-03" db="EMBL/GenBank/DDBJ databases">
        <title>Mating type loci evolution in Malassezia.</title>
        <authorList>
            <person name="Coelho M.A."/>
        </authorList>
    </citation>
    <scope>NUCLEOTIDE SEQUENCE</scope>
    <source>
        <strain evidence="9">CBS 9557</strain>
    </source>
</reference>
<dbReference type="GO" id="GO:0000472">
    <property type="term" value="P:endonucleolytic cleavage to generate mature 5'-end of SSU-rRNA from (SSU-rRNA, 5.8S rRNA, LSU-rRNA)"/>
    <property type="evidence" value="ECO:0007669"/>
    <property type="project" value="TreeGrafter"/>
</dbReference>
<keyword evidence="4" id="KW-0539">Nucleus</keyword>
<dbReference type="SMART" id="SM00360">
    <property type="entry name" value="RRM"/>
    <property type="match status" value="1"/>
</dbReference>
<feature type="compositionally biased region" description="Basic and acidic residues" evidence="7">
    <location>
        <begin position="1"/>
        <end position="20"/>
    </location>
</feature>
<dbReference type="AlphaFoldDB" id="A0AAF0J1R3"/>
<dbReference type="Pfam" id="PF00076">
    <property type="entry name" value="RRM_1"/>
    <property type="match status" value="1"/>
</dbReference>
<dbReference type="InterPro" id="IPR000504">
    <property type="entry name" value="RRM_dom"/>
</dbReference>
<feature type="compositionally biased region" description="Acidic residues" evidence="7">
    <location>
        <begin position="21"/>
        <end position="41"/>
    </location>
</feature>
<gene>
    <name evidence="9" type="primary">ESF2</name>
    <name evidence="9" type="ORF">MNAN1_001295</name>
</gene>
<protein>
    <recommendedName>
        <fullName evidence="5">18S rRNA factor 2</fullName>
    </recommendedName>
</protein>
<dbReference type="GO" id="GO:0034462">
    <property type="term" value="P:small-subunit processome assembly"/>
    <property type="evidence" value="ECO:0007669"/>
    <property type="project" value="TreeGrafter"/>
</dbReference>
<dbReference type="GO" id="GO:0005730">
    <property type="term" value="C:nucleolus"/>
    <property type="evidence" value="ECO:0007669"/>
    <property type="project" value="UniProtKB-SubCell"/>
</dbReference>
<dbReference type="PROSITE" id="PS50102">
    <property type="entry name" value="RRM"/>
    <property type="match status" value="1"/>
</dbReference>
<feature type="domain" description="RRM" evidence="8">
    <location>
        <begin position="64"/>
        <end position="150"/>
    </location>
</feature>
<dbReference type="PANTHER" id="PTHR12311:SF7">
    <property type="entry name" value="ACTIVATOR OF BASAL TRANSCRIPTION 1"/>
    <property type="match status" value="1"/>
</dbReference>
<feature type="region of interest" description="Disordered" evidence="7">
    <location>
        <begin position="200"/>
        <end position="277"/>
    </location>
</feature>
<keyword evidence="3 6" id="KW-0694">RNA-binding</keyword>
<comment type="subcellular location">
    <subcellularLocation>
        <location evidence="1">Nucleus</location>
        <location evidence="1">Nucleolus</location>
    </subcellularLocation>
</comment>
<sequence length="277" mass="31684">MGRGARDSAEPERAKRKHEDAVDEETQETEWDEAPLDDEGESGPLPELTPEALQAFRKKQQKRGIVYVSRIPPGMTPAKVRHIFSQFGEVGRIYLQPKETTTKKKRASHFSEGWIEFLSKKVARTAAEMLNAQPIGALGGASHSSRKSQTGAGVVNRWKDDVWTMKYLQGFRWPMLMEQMSHERATHAARLRMELSQSAHEQRDYLKKVERSRIQREKDAKRARRGEAPSSEAEPVHTYQQRAPVYRDVRDQREQQGPYRAPATGGDKMDEVLSQVF</sequence>
<evidence type="ECO:0000256" key="3">
    <source>
        <dbReference type="ARBA" id="ARBA00022884"/>
    </source>
</evidence>
<dbReference type="InterPro" id="IPR035979">
    <property type="entry name" value="RBD_domain_sf"/>
</dbReference>
<dbReference type="EMBL" id="CP119893">
    <property type="protein sequence ID" value="WFD26316.1"/>
    <property type="molecule type" value="Genomic_DNA"/>
</dbReference>
<dbReference type="GO" id="GO:0003723">
    <property type="term" value="F:RNA binding"/>
    <property type="evidence" value="ECO:0007669"/>
    <property type="project" value="UniProtKB-UniRule"/>
</dbReference>
<organism evidence="9 10">
    <name type="scientific">Malassezia nana</name>
    <dbReference type="NCBI Taxonomy" id="180528"/>
    <lineage>
        <taxon>Eukaryota</taxon>
        <taxon>Fungi</taxon>
        <taxon>Dikarya</taxon>
        <taxon>Basidiomycota</taxon>
        <taxon>Ustilaginomycotina</taxon>
        <taxon>Malasseziomycetes</taxon>
        <taxon>Malasseziales</taxon>
        <taxon>Malasseziaceae</taxon>
        <taxon>Malassezia</taxon>
    </lineage>
</organism>
<feature type="compositionally biased region" description="Basic and acidic residues" evidence="7">
    <location>
        <begin position="245"/>
        <end position="254"/>
    </location>
</feature>
<evidence type="ECO:0000256" key="4">
    <source>
        <dbReference type="ARBA" id="ARBA00023242"/>
    </source>
</evidence>
<evidence type="ECO:0000259" key="8">
    <source>
        <dbReference type="PROSITE" id="PS50102"/>
    </source>
</evidence>
<keyword evidence="10" id="KW-1185">Reference proteome</keyword>
<evidence type="ECO:0000256" key="1">
    <source>
        <dbReference type="ARBA" id="ARBA00004604"/>
    </source>
</evidence>
<feature type="region of interest" description="Disordered" evidence="7">
    <location>
        <begin position="1"/>
        <end position="47"/>
    </location>
</feature>
<dbReference type="GO" id="GO:0000480">
    <property type="term" value="P:endonucleolytic cleavage in 5'-ETS of tricistronic rRNA transcript (SSU-rRNA, 5.8S rRNA, LSU-rRNA)"/>
    <property type="evidence" value="ECO:0007669"/>
    <property type="project" value="TreeGrafter"/>
</dbReference>
<evidence type="ECO:0000256" key="5">
    <source>
        <dbReference type="ARBA" id="ARBA00032634"/>
    </source>
</evidence>
<dbReference type="InterPro" id="IPR039119">
    <property type="entry name" value="ABT1/Esf2"/>
</dbReference>
<feature type="compositionally biased region" description="Basic and acidic residues" evidence="7">
    <location>
        <begin position="200"/>
        <end position="220"/>
    </location>
</feature>
<dbReference type="Proteomes" id="UP001213623">
    <property type="component" value="Chromosome 2"/>
</dbReference>
<name>A0AAF0J1R3_9BASI</name>
<dbReference type="SUPFAM" id="SSF54928">
    <property type="entry name" value="RNA-binding domain, RBD"/>
    <property type="match status" value="1"/>
</dbReference>
<evidence type="ECO:0000256" key="7">
    <source>
        <dbReference type="SAM" id="MobiDB-lite"/>
    </source>
</evidence>
<proteinExistence type="inferred from homology"/>
<evidence type="ECO:0000256" key="6">
    <source>
        <dbReference type="PROSITE-ProRule" id="PRU00176"/>
    </source>
</evidence>
<dbReference type="InterPro" id="IPR034353">
    <property type="entry name" value="ABT1/ESF2_RRM"/>
</dbReference>
<comment type="similarity">
    <text evidence="2">Belongs to the ESF2/ABP1 family.</text>
</comment>
<evidence type="ECO:0000256" key="2">
    <source>
        <dbReference type="ARBA" id="ARBA00005819"/>
    </source>
</evidence>
<accession>A0AAF0J1R3</accession>
<dbReference type="InterPro" id="IPR012677">
    <property type="entry name" value="Nucleotide-bd_a/b_plait_sf"/>
</dbReference>
<evidence type="ECO:0000313" key="10">
    <source>
        <dbReference type="Proteomes" id="UP001213623"/>
    </source>
</evidence>
<dbReference type="CDD" id="cd12263">
    <property type="entry name" value="RRM_ABT1_like"/>
    <property type="match status" value="1"/>
</dbReference>
<evidence type="ECO:0000313" key="9">
    <source>
        <dbReference type="EMBL" id="WFD26316.1"/>
    </source>
</evidence>
<dbReference type="Gene3D" id="3.30.70.330">
    <property type="match status" value="1"/>
</dbReference>
<dbReference type="GO" id="GO:0000447">
    <property type="term" value="P:endonucleolytic cleavage in ITS1 to separate SSU-rRNA from 5.8S rRNA and LSU-rRNA from tricistronic rRNA transcript (SSU-rRNA, 5.8S rRNA, LSU-rRNA)"/>
    <property type="evidence" value="ECO:0007669"/>
    <property type="project" value="TreeGrafter"/>
</dbReference>
<dbReference type="PANTHER" id="PTHR12311">
    <property type="entry name" value="ACTIVATOR OF BASAL TRANSCRIPTION 1"/>
    <property type="match status" value="1"/>
</dbReference>